<dbReference type="SUPFAM" id="SSF53474">
    <property type="entry name" value="alpha/beta-Hydrolases"/>
    <property type="match status" value="1"/>
</dbReference>
<feature type="compositionally biased region" description="Low complexity" evidence="1">
    <location>
        <begin position="575"/>
        <end position="584"/>
    </location>
</feature>
<feature type="compositionally biased region" description="Polar residues" evidence="1">
    <location>
        <begin position="1104"/>
        <end position="1113"/>
    </location>
</feature>
<dbReference type="InterPro" id="IPR018253">
    <property type="entry name" value="DnaJ_domain_CS"/>
</dbReference>
<dbReference type="FunFam" id="1.10.287.110:FF:000190">
    <property type="entry name" value="DnaJ domain containing protein, putative"/>
    <property type="match status" value="1"/>
</dbReference>
<organism evidence="3 4">
    <name type="scientific">Phytophthora sojae (strain P6497)</name>
    <name type="common">Soybean stem and root rot agent</name>
    <name type="synonym">Phytophthora megasperma f. sp. glycines</name>
    <dbReference type="NCBI Taxonomy" id="1094619"/>
    <lineage>
        <taxon>Eukaryota</taxon>
        <taxon>Sar</taxon>
        <taxon>Stramenopiles</taxon>
        <taxon>Oomycota</taxon>
        <taxon>Peronosporomycetes</taxon>
        <taxon>Peronosporales</taxon>
        <taxon>Peronosporaceae</taxon>
        <taxon>Phytophthora</taxon>
    </lineage>
</organism>
<feature type="domain" description="J" evidence="2">
    <location>
        <begin position="341"/>
        <end position="413"/>
    </location>
</feature>
<dbReference type="InterPro" id="IPR036869">
    <property type="entry name" value="J_dom_sf"/>
</dbReference>
<dbReference type="PROSITE" id="PS00636">
    <property type="entry name" value="DNAJ_1"/>
    <property type="match status" value="1"/>
</dbReference>
<accession>G4YHG5</accession>
<dbReference type="InParanoid" id="G4YHG5"/>
<feature type="compositionally biased region" description="Polar residues" evidence="1">
    <location>
        <begin position="457"/>
        <end position="467"/>
    </location>
</feature>
<feature type="compositionally biased region" description="Low complexity" evidence="1">
    <location>
        <begin position="522"/>
        <end position="564"/>
    </location>
</feature>
<proteinExistence type="predicted"/>
<dbReference type="RefSeq" id="XP_009516028.1">
    <property type="nucleotide sequence ID" value="XM_009517733.1"/>
</dbReference>
<evidence type="ECO:0000313" key="4">
    <source>
        <dbReference type="Proteomes" id="UP000002640"/>
    </source>
</evidence>
<reference evidence="3 4" key="1">
    <citation type="journal article" date="2006" name="Science">
        <title>Phytophthora genome sequences uncover evolutionary origins and mechanisms of pathogenesis.</title>
        <authorList>
            <person name="Tyler B.M."/>
            <person name="Tripathy S."/>
            <person name="Zhang X."/>
            <person name="Dehal P."/>
            <person name="Jiang R.H."/>
            <person name="Aerts A."/>
            <person name="Arredondo F.D."/>
            <person name="Baxter L."/>
            <person name="Bensasson D."/>
            <person name="Beynon J.L."/>
            <person name="Chapman J."/>
            <person name="Damasceno C.M."/>
            <person name="Dorrance A.E."/>
            <person name="Dou D."/>
            <person name="Dickerman A.W."/>
            <person name="Dubchak I.L."/>
            <person name="Garbelotto M."/>
            <person name="Gijzen M."/>
            <person name="Gordon S.G."/>
            <person name="Govers F."/>
            <person name="Grunwald N.J."/>
            <person name="Huang W."/>
            <person name="Ivors K.L."/>
            <person name="Jones R.W."/>
            <person name="Kamoun S."/>
            <person name="Krampis K."/>
            <person name="Lamour K.H."/>
            <person name="Lee M.K."/>
            <person name="McDonald W.H."/>
            <person name="Medina M."/>
            <person name="Meijer H.J."/>
            <person name="Nordberg E.K."/>
            <person name="Maclean D.J."/>
            <person name="Ospina-Giraldo M.D."/>
            <person name="Morris P.F."/>
            <person name="Phuntumart V."/>
            <person name="Putnam N.H."/>
            <person name="Rash S."/>
            <person name="Rose J.K."/>
            <person name="Sakihama Y."/>
            <person name="Salamov A.A."/>
            <person name="Savidor A."/>
            <person name="Scheuring C.F."/>
            <person name="Smith B.M."/>
            <person name="Sobral B.W."/>
            <person name="Terry A."/>
            <person name="Torto-Alalibo T.A."/>
            <person name="Win J."/>
            <person name="Xu Z."/>
            <person name="Zhang H."/>
            <person name="Grigoriev I.V."/>
            <person name="Rokhsar D.S."/>
            <person name="Boore J.L."/>
        </authorList>
    </citation>
    <scope>NUCLEOTIDE SEQUENCE [LARGE SCALE GENOMIC DNA]</scope>
    <source>
        <strain evidence="3 4">P6497</strain>
    </source>
</reference>
<feature type="region of interest" description="Disordered" evidence="1">
    <location>
        <begin position="1104"/>
        <end position="1156"/>
    </location>
</feature>
<dbReference type="Gene3D" id="3.40.50.1820">
    <property type="entry name" value="alpha/beta hydrolase"/>
    <property type="match status" value="1"/>
</dbReference>
<dbReference type="Gene3D" id="1.10.287.110">
    <property type="entry name" value="DnaJ domain"/>
    <property type="match status" value="1"/>
</dbReference>
<dbReference type="OMA" id="DWRENTA"/>
<dbReference type="InterPro" id="IPR050817">
    <property type="entry name" value="DjlA_DnaK_co-chaperone"/>
</dbReference>
<evidence type="ECO:0000313" key="3">
    <source>
        <dbReference type="EMBL" id="EGZ28753.1"/>
    </source>
</evidence>
<name>G4YHG5_PHYSP</name>
<dbReference type="KEGG" id="psoj:PHYSODRAFT_552459"/>
<dbReference type="PRINTS" id="PR00625">
    <property type="entry name" value="JDOMAIN"/>
</dbReference>
<dbReference type="Pfam" id="PF00226">
    <property type="entry name" value="DnaJ"/>
    <property type="match status" value="1"/>
</dbReference>
<dbReference type="SUPFAM" id="SSF46565">
    <property type="entry name" value="Chaperone J-domain"/>
    <property type="match status" value="1"/>
</dbReference>
<dbReference type="InterPro" id="IPR029058">
    <property type="entry name" value="AB_hydrolase_fold"/>
</dbReference>
<dbReference type="STRING" id="1094619.G4YHG5"/>
<gene>
    <name evidence="3" type="ORF">PHYSODRAFT_552459</name>
</gene>
<dbReference type="InterPro" id="IPR001623">
    <property type="entry name" value="DnaJ_domain"/>
</dbReference>
<sequence length="1373" mass="147750">MAPQQDKETTEHRQQADPAWWWRSACGRPDATRAVTCNETELLSAAVLCAALSATRATPSSSDALANARAARELELHVRKSPLPHSLQLPVLEFTTDYVLVESEGAVICAMRATSPSDIVQAVVGSAVPLSQPYVHRFGGSRVHAPFWKRAQRLDLVKLYGRAQRADKVLLLCGHSIGGSIAKLAFCELQPKADSKEHSHKERHFRKHKKEKNEPTGWMKKVGNNDRDSALQNLPMVMAIGFGAPYAGNDGLAAFLEPLGMGDRVVNFVNEFDCIPGILNIAHSAAMLAKTTERLVTIAKATKALLNLLPAPMQQRLHMMSAYVDAIARRSRSIQINATMNHYERLGVARNASDREIRRSYRSLALRWHPDRARHGSLTDQQKEVAEDIFKLLAESYEVLSNKESRHAYDAYLNRPPSRREEFMQYGTVDGITLDEAISTFKDAVDNISSTLHRVTDRFSSSSSTTVGHPLQHNGGKPQASPAASSGHTVPSGGGQPSTTSLPANNAPSGVSDSTGSTQHVSSTGVATTTAAAPASTAGVSTSTSSETSAALGNTGNSVVGNNVESPTQAIDTRSSSGSISSKSTSTSLKTVSVVGGAVAVAASVAIIVSAWSQFSEASRKKRQAAAVRDMSGDCLVLLLEDRKTVQQRQIRTPSIEALQQSKARQIKAFAIATSAHCGKNEPGDSGLYLTKEAQQAIVELTREDQEQDQDDKLIEVFFDCSAEDEDAAVEAIAEEEFFDCVELTQEVEQNFAKKHEKLFHPHGKAKIRVMFPRGSKVNTPFGLGVVEDWREDTAVAAIRFDNDSLRYVDKKEITRGASMALELANAIVEESRAQLAERVITNYGLEESKTGDQITNVALAGAEGAVDSGLRAAGGLALANGVARSGTALGGMVAAPLAVASILVDIGKEFYDYRKKHTERKELGVLSSTSERLMRRDFRLKTGEVVVSRTTAAAGAGLGAYGVASAMTLWAAAGVATGPIGIVAATSAAVVGGVAGYFGGAKVYSLSTASYFKSQKHAKEHIDRLELGARVLFEEHDPAGTGEISKEACLSIMEKLYEISGDTSDFAYEASVEAIKDPSFEGPVTWRMFWIWVSTEAARSLKSLESQASNPTHHGGSEGERKRDKVIRKLREAKQKHHDKHHPSDKDDANTSPKGANFEEVEKDIHARAAFVPILPGEEDNLDEVKATVEALVHSRHLTAGQAFSLCSQLDSSDPVEQVSAREIIAALQAELADAEPESESSDNYEELSPVAKSNVKTEDESATGNPAPLSVTVKGTQVMSSQSATLTKLPPLAPPSGDQKKKGSKPPQVDPRLDVMCSLMSTDGLKKFLETQYIVPEDEAMTHHEDLHCLALASAVPPASSSNDREKKASQ</sequence>
<feature type="region of interest" description="Disordered" evidence="1">
    <location>
        <begin position="195"/>
        <end position="225"/>
    </location>
</feature>
<feature type="compositionally biased region" description="Basic residues" evidence="1">
    <location>
        <begin position="201"/>
        <end position="210"/>
    </location>
</feature>
<dbReference type="PROSITE" id="PS50076">
    <property type="entry name" value="DNAJ_2"/>
    <property type="match status" value="1"/>
</dbReference>
<keyword evidence="4" id="KW-1185">Reference proteome</keyword>
<feature type="compositionally biased region" description="Polar residues" evidence="1">
    <location>
        <begin position="497"/>
        <end position="521"/>
    </location>
</feature>
<dbReference type="PANTHER" id="PTHR24074">
    <property type="entry name" value="CO-CHAPERONE PROTEIN DJLA"/>
    <property type="match status" value="1"/>
</dbReference>
<feature type="region of interest" description="Disordered" evidence="1">
    <location>
        <begin position="1233"/>
        <end position="1314"/>
    </location>
</feature>
<dbReference type="CDD" id="cd06257">
    <property type="entry name" value="DnaJ"/>
    <property type="match status" value="1"/>
</dbReference>
<feature type="compositionally biased region" description="Basic and acidic residues" evidence="1">
    <location>
        <begin position="1116"/>
        <end position="1134"/>
    </location>
</feature>
<evidence type="ECO:0000256" key="1">
    <source>
        <dbReference type="SAM" id="MobiDB-lite"/>
    </source>
</evidence>
<feature type="compositionally biased region" description="Polar residues" evidence="1">
    <location>
        <begin position="565"/>
        <end position="574"/>
    </location>
</feature>
<feature type="compositionally biased region" description="Acidic residues" evidence="1">
    <location>
        <begin position="1234"/>
        <end position="1247"/>
    </location>
</feature>
<dbReference type="GeneID" id="20662826"/>
<feature type="compositionally biased region" description="Polar residues" evidence="1">
    <location>
        <begin position="1275"/>
        <end position="1285"/>
    </location>
</feature>
<protein>
    <recommendedName>
        <fullName evidence="2">J domain-containing protein</fullName>
    </recommendedName>
</protein>
<dbReference type="EMBL" id="JH159151">
    <property type="protein sequence ID" value="EGZ28753.1"/>
    <property type="molecule type" value="Genomic_DNA"/>
</dbReference>
<feature type="region of interest" description="Disordered" evidence="1">
    <location>
        <begin position="457"/>
        <end position="584"/>
    </location>
</feature>
<dbReference type="SMART" id="SM00271">
    <property type="entry name" value="DnaJ"/>
    <property type="match status" value="1"/>
</dbReference>
<evidence type="ECO:0000259" key="2">
    <source>
        <dbReference type="PROSITE" id="PS50076"/>
    </source>
</evidence>
<dbReference type="Proteomes" id="UP000002640">
    <property type="component" value="Unassembled WGS sequence"/>
</dbReference>